<organism evidence="3 4">
    <name type="scientific">Succinivibrio dextrinosolvens DSM 3072</name>
    <dbReference type="NCBI Taxonomy" id="1123324"/>
    <lineage>
        <taxon>Bacteria</taxon>
        <taxon>Pseudomonadati</taxon>
        <taxon>Pseudomonadota</taxon>
        <taxon>Gammaproteobacteria</taxon>
        <taxon>Aeromonadales</taxon>
        <taxon>Succinivibrionaceae</taxon>
        <taxon>Succinivibrio</taxon>
    </lineage>
</organism>
<evidence type="ECO:0000313" key="4">
    <source>
        <dbReference type="Proteomes" id="UP000242432"/>
    </source>
</evidence>
<evidence type="ECO:0000313" key="3">
    <source>
        <dbReference type="EMBL" id="SKA70594.1"/>
    </source>
</evidence>
<dbReference type="PANTHER" id="PTHR43265:SF1">
    <property type="entry name" value="ESTERASE ESTD"/>
    <property type="match status" value="1"/>
</dbReference>
<evidence type="ECO:0000259" key="2">
    <source>
        <dbReference type="Pfam" id="PF12146"/>
    </source>
</evidence>
<dbReference type="GO" id="GO:0052689">
    <property type="term" value="F:carboxylic ester hydrolase activity"/>
    <property type="evidence" value="ECO:0007669"/>
    <property type="project" value="TreeGrafter"/>
</dbReference>
<dbReference type="SUPFAM" id="SSF53474">
    <property type="entry name" value="alpha/beta-Hydrolases"/>
    <property type="match status" value="1"/>
</dbReference>
<evidence type="ECO:0000256" key="1">
    <source>
        <dbReference type="SAM" id="SignalP"/>
    </source>
</evidence>
<keyword evidence="4" id="KW-1185">Reference proteome</keyword>
<keyword evidence="1" id="KW-0732">Signal</keyword>
<gene>
    <name evidence="3" type="ORF">SAMN02745213_02344</name>
</gene>
<proteinExistence type="predicted"/>
<accession>A0A1T4VZZ1</accession>
<feature type="chain" id="PRO_5012097555" description="Serine aminopeptidase S33 domain-containing protein" evidence="1">
    <location>
        <begin position="22"/>
        <end position="278"/>
    </location>
</feature>
<dbReference type="EMBL" id="FUXX01000074">
    <property type="protein sequence ID" value="SKA70594.1"/>
    <property type="molecule type" value="Genomic_DNA"/>
</dbReference>
<sequence length="278" mass="30804">MNLSKLALITVMSIIPFTSNAHTKNLSIQGDHGKLSAVMQTPDGLNKYPLVILCHGFTSSKEVDIFTNLADKLEKNGIASIRFDFNGHGQSEGKFEDMTVINEIEDTKKVYNYVKDLHEVTKIALAGHSQGGVVSSMVAGELGADKIKSLVLMAPAAVLRDDAIRGQIFDIRYDSVNPPKNVDLHDKDHEGYKIGYNYIKTAQTLPIYETAKNYAGPACLIHGTHDIVVPYTYSLHYKEIFKNGELHLIEGDDHGFTHSREKAVNTAKDYLVKTLQNN</sequence>
<dbReference type="InterPro" id="IPR022742">
    <property type="entry name" value="Hydrolase_4"/>
</dbReference>
<dbReference type="PANTHER" id="PTHR43265">
    <property type="entry name" value="ESTERASE ESTD"/>
    <property type="match status" value="1"/>
</dbReference>
<dbReference type="AlphaFoldDB" id="A0A1T4VZZ1"/>
<protein>
    <recommendedName>
        <fullName evidence="2">Serine aminopeptidase S33 domain-containing protein</fullName>
    </recommendedName>
</protein>
<feature type="domain" description="Serine aminopeptidase S33" evidence="2">
    <location>
        <begin position="50"/>
        <end position="161"/>
    </location>
</feature>
<dbReference type="Gene3D" id="3.40.50.1820">
    <property type="entry name" value="alpha/beta hydrolase"/>
    <property type="match status" value="1"/>
</dbReference>
<reference evidence="4" key="1">
    <citation type="submission" date="2017-02" db="EMBL/GenBank/DDBJ databases">
        <authorList>
            <person name="Varghese N."/>
            <person name="Submissions S."/>
        </authorList>
    </citation>
    <scope>NUCLEOTIDE SEQUENCE [LARGE SCALE GENOMIC DNA]</scope>
    <source>
        <strain evidence="4">DSM 3072</strain>
    </source>
</reference>
<dbReference type="RefSeq" id="WP_078929603.1">
    <property type="nucleotide sequence ID" value="NZ_FUXX01000074.1"/>
</dbReference>
<dbReference type="InterPro" id="IPR053145">
    <property type="entry name" value="AB_hydrolase_Est10"/>
</dbReference>
<name>A0A1T4VZZ1_9GAMM</name>
<dbReference type="Proteomes" id="UP000242432">
    <property type="component" value="Unassembled WGS sequence"/>
</dbReference>
<feature type="signal peptide" evidence="1">
    <location>
        <begin position="1"/>
        <end position="21"/>
    </location>
</feature>
<dbReference type="Pfam" id="PF12146">
    <property type="entry name" value="Hydrolase_4"/>
    <property type="match status" value="1"/>
</dbReference>
<dbReference type="InterPro" id="IPR029058">
    <property type="entry name" value="AB_hydrolase_fold"/>
</dbReference>